<name>A0A514CZX5_9VIRU</name>
<dbReference type="EMBL" id="MN033016">
    <property type="protein sequence ID" value="QDH86901.1"/>
    <property type="molecule type" value="Genomic_RNA"/>
</dbReference>
<organism evidence="1">
    <name type="scientific">Leviviridae sp</name>
    <dbReference type="NCBI Taxonomy" id="2027243"/>
    <lineage>
        <taxon>Viruses</taxon>
        <taxon>Riboviria</taxon>
        <taxon>Orthornavirae</taxon>
        <taxon>Lenarviricota</taxon>
        <taxon>Leviviricetes</taxon>
        <taxon>Norzivirales</taxon>
        <taxon>Fiersviridae</taxon>
    </lineage>
</organism>
<proteinExistence type="predicted"/>
<reference evidence="1" key="1">
    <citation type="submission" date="2019-05" db="EMBL/GenBank/DDBJ databases">
        <title>Metatranscriptomic reconstruction reveals RNA viruses with the potential to shape carbon cycling in soil.</title>
        <authorList>
            <person name="Starr E.P."/>
            <person name="Nuccio E."/>
            <person name="Pett-Ridge J."/>
            <person name="Banfield J.F."/>
            <person name="Firestone M.K."/>
        </authorList>
    </citation>
    <scope>NUCLEOTIDE SEQUENCE</scope>
    <source>
        <strain evidence="1">H2_Bulk_34_293</strain>
    </source>
</reference>
<gene>
    <name evidence="1" type="ORF">H2Bulk34293_000002</name>
</gene>
<accession>A0A514CZX5</accession>
<protein>
    <submittedName>
        <fullName evidence="1">Uncharacterized protein</fullName>
    </submittedName>
</protein>
<evidence type="ECO:0000313" key="1">
    <source>
        <dbReference type="EMBL" id="QDH86901.1"/>
    </source>
</evidence>
<sequence>MSIALTTPITGQPQTGFTSPTYTTVVDTAPPGNPGKQVVVTALGGTQAGVTTHSVASPFTINFTRPASLKILGNPNPITGVVNLVPTNTYKTITRKGVLPLAGQPFKVMNITTSFDVPAGSDTADAPNIRAGVSAHLGALVQQSAGIGDMLVSGVL</sequence>